<sequence length="312" mass="35246">MWGMLELKALNKAVFAFFWCTHRAPSQGSSSYSFGSSGRDANLGGLRYGHVFPTTDLGRGVLVVYCLLAIPLMSLYLLDVSIRLSKAIEKLYRLYRRSVLRPATKVLNLLRPLSAASTSTTVSICSISPSGSKIDLANKIFITASSEVVRHQCNKAKKRSVHQHGQKTKTDNFGDKWYFEKNMDIDDAKRKRKLKPLKHCDTSPLLIPTSNTRHIVVKSNHRKRSCNLKIRKASAADEQKNRKRSRLLAPTQKSTNNNKPNIVVEPALLTVPNFILTPRMDYMDDFKLSDARRTSNETTMGYLLNSEERLSK</sequence>
<evidence type="ECO:0000313" key="2">
    <source>
        <dbReference type="Proteomes" id="UP000887565"/>
    </source>
</evidence>
<keyword evidence="2" id="KW-1185">Reference proteome</keyword>
<dbReference type="AlphaFoldDB" id="A0A915IQ88"/>
<name>A0A915IQ88_ROMCU</name>
<dbReference type="Gene3D" id="1.10.287.70">
    <property type="match status" value="1"/>
</dbReference>
<organism evidence="2 3">
    <name type="scientific">Romanomermis culicivorax</name>
    <name type="common">Nematode worm</name>
    <dbReference type="NCBI Taxonomy" id="13658"/>
    <lineage>
        <taxon>Eukaryota</taxon>
        <taxon>Metazoa</taxon>
        <taxon>Ecdysozoa</taxon>
        <taxon>Nematoda</taxon>
        <taxon>Enoplea</taxon>
        <taxon>Dorylaimia</taxon>
        <taxon>Mermithida</taxon>
        <taxon>Mermithoidea</taxon>
        <taxon>Mermithidae</taxon>
        <taxon>Romanomermis</taxon>
    </lineage>
</organism>
<feature type="region of interest" description="Disordered" evidence="1">
    <location>
        <begin position="232"/>
        <end position="260"/>
    </location>
</feature>
<protein>
    <submittedName>
        <fullName evidence="3">Potassium channel domain-containing protein</fullName>
    </submittedName>
</protein>
<proteinExistence type="predicted"/>
<dbReference type="WBParaSite" id="nRc.2.0.1.t16035-RA">
    <property type="protein sequence ID" value="nRc.2.0.1.t16035-RA"/>
    <property type="gene ID" value="nRc.2.0.1.g16035"/>
</dbReference>
<dbReference type="SUPFAM" id="SSF81324">
    <property type="entry name" value="Voltage-gated potassium channels"/>
    <property type="match status" value="1"/>
</dbReference>
<evidence type="ECO:0000256" key="1">
    <source>
        <dbReference type="SAM" id="MobiDB-lite"/>
    </source>
</evidence>
<accession>A0A915IQ88</accession>
<feature type="compositionally biased region" description="Polar residues" evidence="1">
    <location>
        <begin position="251"/>
        <end position="260"/>
    </location>
</feature>
<reference evidence="3" key="1">
    <citation type="submission" date="2022-11" db="UniProtKB">
        <authorList>
            <consortium name="WormBaseParasite"/>
        </authorList>
    </citation>
    <scope>IDENTIFICATION</scope>
</reference>
<evidence type="ECO:0000313" key="3">
    <source>
        <dbReference type="WBParaSite" id="nRc.2.0.1.t16035-RA"/>
    </source>
</evidence>
<dbReference type="Proteomes" id="UP000887565">
    <property type="component" value="Unplaced"/>
</dbReference>